<dbReference type="Gene3D" id="1.25.40.80">
    <property type="match status" value="1"/>
</dbReference>
<dbReference type="GO" id="GO:0043153">
    <property type="term" value="P:entrainment of circadian clock by photoperiod"/>
    <property type="evidence" value="ECO:0007669"/>
    <property type="project" value="TreeGrafter"/>
</dbReference>
<comment type="caution">
    <text evidence="2">The sequence shown here is derived from an EMBL/GenBank/DDBJ whole genome shotgun (WGS) entry which is preliminary data.</text>
</comment>
<protein>
    <submittedName>
        <fullName evidence="2">Cryptochrome-1</fullName>
    </submittedName>
</protein>
<proteinExistence type="predicted"/>
<dbReference type="InterPro" id="IPR036155">
    <property type="entry name" value="Crypto/Photolyase_N_sf"/>
</dbReference>
<keyword evidence="3" id="KW-1185">Reference proteome</keyword>
<dbReference type="InterPro" id="IPR014729">
    <property type="entry name" value="Rossmann-like_a/b/a_fold"/>
</dbReference>
<dbReference type="GO" id="GO:0071949">
    <property type="term" value="F:FAD binding"/>
    <property type="evidence" value="ECO:0007669"/>
    <property type="project" value="TreeGrafter"/>
</dbReference>
<evidence type="ECO:0000259" key="1">
    <source>
        <dbReference type="PROSITE" id="PS51645"/>
    </source>
</evidence>
<evidence type="ECO:0000313" key="2">
    <source>
        <dbReference type="EMBL" id="KAG0726473.1"/>
    </source>
</evidence>
<dbReference type="Pfam" id="PF00875">
    <property type="entry name" value="DNA_photolyase"/>
    <property type="match status" value="1"/>
</dbReference>
<evidence type="ECO:0000313" key="3">
    <source>
        <dbReference type="Proteomes" id="UP000770661"/>
    </source>
</evidence>
<dbReference type="Proteomes" id="UP000770661">
    <property type="component" value="Unassembled WGS sequence"/>
</dbReference>
<dbReference type="GO" id="GO:0003677">
    <property type="term" value="F:DNA binding"/>
    <property type="evidence" value="ECO:0007669"/>
    <property type="project" value="TreeGrafter"/>
</dbReference>
<dbReference type="InterPro" id="IPR006050">
    <property type="entry name" value="DNA_photolyase_N"/>
</dbReference>
<accession>A0A8J4YED9</accession>
<dbReference type="GO" id="GO:0005737">
    <property type="term" value="C:cytoplasm"/>
    <property type="evidence" value="ECO:0007669"/>
    <property type="project" value="TreeGrafter"/>
</dbReference>
<dbReference type="AlphaFoldDB" id="A0A8J4YED9"/>
<dbReference type="PANTHER" id="PTHR11455">
    <property type="entry name" value="CRYPTOCHROME"/>
    <property type="match status" value="1"/>
</dbReference>
<dbReference type="GO" id="GO:0045892">
    <property type="term" value="P:negative regulation of DNA-templated transcription"/>
    <property type="evidence" value="ECO:0007669"/>
    <property type="project" value="TreeGrafter"/>
</dbReference>
<dbReference type="SUPFAM" id="SSF52425">
    <property type="entry name" value="Cryptochrome/photolyase, N-terminal domain"/>
    <property type="match status" value="1"/>
</dbReference>
<dbReference type="GO" id="GO:0032922">
    <property type="term" value="P:circadian regulation of gene expression"/>
    <property type="evidence" value="ECO:0007669"/>
    <property type="project" value="TreeGrafter"/>
</dbReference>
<reference evidence="2" key="1">
    <citation type="submission" date="2020-07" db="EMBL/GenBank/DDBJ databases">
        <title>The High-quality genome of the commercially important snow crab, Chionoecetes opilio.</title>
        <authorList>
            <person name="Jeong J.-H."/>
            <person name="Ryu S."/>
        </authorList>
    </citation>
    <scope>NUCLEOTIDE SEQUENCE</scope>
    <source>
        <strain evidence="2">MADBK_172401_WGS</strain>
        <tissue evidence="2">Digestive gland</tissue>
    </source>
</reference>
<dbReference type="PROSITE" id="PS51645">
    <property type="entry name" value="PHR_CRY_ALPHA_BETA"/>
    <property type="match status" value="1"/>
</dbReference>
<dbReference type="OrthoDB" id="435881at2759"/>
<dbReference type="PANTHER" id="PTHR11455:SF17">
    <property type="entry name" value="CRYPTOCHROME-1"/>
    <property type="match status" value="1"/>
</dbReference>
<sequence>MLNLGVFSQKRLAMKHGMKVTGYNRQHYLMGALSDLDDQLREHGSQLFMCKGSPVDVFTTLHKEMGVTHLSFEQDCEAIWNRRDDEVRKMCSELGITMMERIAHTLWDPFEIIEANGGQPPTTYEMFVQVAGALGLPHQPSPDPDWQDVTFGELPDEVAQKIKLCPQVPSPEEQGWTRNGECPVYSGGEKAALAHLRERLIVEDKAFR</sequence>
<feature type="domain" description="Photolyase/cryptochrome alpha/beta" evidence="1">
    <location>
        <begin position="1"/>
        <end position="106"/>
    </location>
</feature>
<dbReference type="Gene3D" id="3.40.50.620">
    <property type="entry name" value="HUPs"/>
    <property type="match status" value="1"/>
</dbReference>
<dbReference type="InterPro" id="IPR002081">
    <property type="entry name" value="Cryptochrome/DNA_photolyase_1"/>
</dbReference>
<gene>
    <name evidence="2" type="primary">Cry1_1</name>
    <name evidence="2" type="ORF">GWK47_036469</name>
</gene>
<dbReference type="GO" id="GO:0005634">
    <property type="term" value="C:nucleus"/>
    <property type="evidence" value="ECO:0007669"/>
    <property type="project" value="TreeGrafter"/>
</dbReference>
<organism evidence="2 3">
    <name type="scientific">Chionoecetes opilio</name>
    <name type="common">Atlantic snow crab</name>
    <name type="synonym">Cancer opilio</name>
    <dbReference type="NCBI Taxonomy" id="41210"/>
    <lineage>
        <taxon>Eukaryota</taxon>
        <taxon>Metazoa</taxon>
        <taxon>Ecdysozoa</taxon>
        <taxon>Arthropoda</taxon>
        <taxon>Crustacea</taxon>
        <taxon>Multicrustacea</taxon>
        <taxon>Malacostraca</taxon>
        <taxon>Eumalacostraca</taxon>
        <taxon>Eucarida</taxon>
        <taxon>Decapoda</taxon>
        <taxon>Pleocyemata</taxon>
        <taxon>Brachyura</taxon>
        <taxon>Eubrachyura</taxon>
        <taxon>Majoidea</taxon>
        <taxon>Majidae</taxon>
        <taxon>Chionoecetes</taxon>
    </lineage>
</organism>
<dbReference type="EMBL" id="JACEEZ010004363">
    <property type="protein sequence ID" value="KAG0726473.1"/>
    <property type="molecule type" value="Genomic_DNA"/>
</dbReference>
<name>A0A8J4YED9_CHIOP</name>